<dbReference type="GO" id="GO:0016020">
    <property type="term" value="C:membrane"/>
    <property type="evidence" value="ECO:0007669"/>
    <property type="project" value="UniProtKB-SubCell"/>
</dbReference>
<feature type="transmembrane region" description="Helical" evidence="6">
    <location>
        <begin position="77"/>
        <end position="95"/>
    </location>
</feature>
<evidence type="ECO:0000256" key="4">
    <source>
        <dbReference type="ARBA" id="ARBA00022989"/>
    </source>
</evidence>
<gene>
    <name evidence="7" type="ORF">L798_05077</name>
</gene>
<evidence type="ECO:0000256" key="3">
    <source>
        <dbReference type="ARBA" id="ARBA00022692"/>
    </source>
</evidence>
<dbReference type="OMA" id="YHYSITG"/>
<evidence type="ECO:0000256" key="2">
    <source>
        <dbReference type="ARBA" id="ARBA00006208"/>
    </source>
</evidence>
<dbReference type="Proteomes" id="UP000027135">
    <property type="component" value="Unassembled WGS sequence"/>
</dbReference>
<comment type="similarity">
    <text evidence="2">Belongs to the TMEM256 family.</text>
</comment>
<feature type="transmembrane region" description="Helical" evidence="6">
    <location>
        <begin position="101"/>
        <end position="120"/>
    </location>
</feature>
<name>A0A067RKL5_ZOONE</name>
<comment type="subcellular location">
    <subcellularLocation>
        <location evidence="1">Membrane</location>
        <topology evidence="1">Multi-pass membrane protein</topology>
    </subcellularLocation>
</comment>
<dbReference type="AlphaFoldDB" id="A0A067RKL5"/>
<dbReference type="eggNOG" id="KOG3472">
    <property type="taxonomic scope" value="Eukaryota"/>
</dbReference>
<accession>A0A067RKL5</accession>
<feature type="non-terminal residue" evidence="7">
    <location>
        <position position="1"/>
    </location>
</feature>
<dbReference type="PANTHER" id="PTHR43461">
    <property type="entry name" value="TRANSMEMBRANE PROTEIN 256"/>
    <property type="match status" value="1"/>
</dbReference>
<keyword evidence="5 6" id="KW-0472">Membrane</keyword>
<evidence type="ECO:0000313" key="8">
    <source>
        <dbReference type="Proteomes" id="UP000027135"/>
    </source>
</evidence>
<keyword evidence="3 6" id="KW-0812">Transmembrane</keyword>
<feature type="transmembrane region" description="Helical" evidence="6">
    <location>
        <begin position="12"/>
        <end position="34"/>
    </location>
</feature>
<dbReference type="FunCoup" id="A0A067RKL5">
    <property type="interactions" value="126"/>
</dbReference>
<reference evidence="7 8" key="1">
    <citation type="journal article" date="2014" name="Nat. Commun.">
        <title>Molecular traces of alternative social organization in a termite genome.</title>
        <authorList>
            <person name="Terrapon N."/>
            <person name="Li C."/>
            <person name="Robertson H.M."/>
            <person name="Ji L."/>
            <person name="Meng X."/>
            <person name="Booth W."/>
            <person name="Chen Z."/>
            <person name="Childers C.P."/>
            <person name="Glastad K.M."/>
            <person name="Gokhale K."/>
            <person name="Gowin J."/>
            <person name="Gronenberg W."/>
            <person name="Hermansen R.A."/>
            <person name="Hu H."/>
            <person name="Hunt B.G."/>
            <person name="Huylmans A.K."/>
            <person name="Khalil S.M."/>
            <person name="Mitchell R.D."/>
            <person name="Munoz-Torres M.C."/>
            <person name="Mustard J.A."/>
            <person name="Pan H."/>
            <person name="Reese J.T."/>
            <person name="Scharf M.E."/>
            <person name="Sun F."/>
            <person name="Vogel H."/>
            <person name="Xiao J."/>
            <person name="Yang W."/>
            <person name="Yang Z."/>
            <person name="Yang Z."/>
            <person name="Zhou J."/>
            <person name="Zhu J."/>
            <person name="Brent C.S."/>
            <person name="Elsik C.G."/>
            <person name="Goodisman M.A."/>
            <person name="Liberles D.A."/>
            <person name="Roe R.M."/>
            <person name="Vargo E.L."/>
            <person name="Vilcinskas A."/>
            <person name="Wang J."/>
            <person name="Bornberg-Bauer E."/>
            <person name="Korb J."/>
            <person name="Zhang G."/>
            <person name="Liebig J."/>
        </authorList>
    </citation>
    <scope>NUCLEOTIDE SEQUENCE [LARGE SCALE GENOMIC DNA]</scope>
    <source>
        <tissue evidence="7">Whole organism</tissue>
    </source>
</reference>
<evidence type="ECO:0000313" key="7">
    <source>
        <dbReference type="EMBL" id="KDR24416.1"/>
    </source>
</evidence>
<organism evidence="7 8">
    <name type="scientific">Zootermopsis nevadensis</name>
    <name type="common">Dampwood termite</name>
    <dbReference type="NCBI Taxonomy" id="136037"/>
    <lineage>
        <taxon>Eukaryota</taxon>
        <taxon>Metazoa</taxon>
        <taxon>Ecdysozoa</taxon>
        <taxon>Arthropoda</taxon>
        <taxon>Hexapoda</taxon>
        <taxon>Insecta</taxon>
        <taxon>Pterygota</taxon>
        <taxon>Neoptera</taxon>
        <taxon>Polyneoptera</taxon>
        <taxon>Dictyoptera</taxon>
        <taxon>Blattodea</taxon>
        <taxon>Blattoidea</taxon>
        <taxon>Termitoidae</taxon>
        <taxon>Termopsidae</taxon>
        <taxon>Zootermopsis</taxon>
    </lineage>
</organism>
<proteinExistence type="inferred from homology"/>
<sequence length="121" mass="13442">IWKHTYSGSPFVRLAGIFGASAVVLGAYGAHALYPIEGREELKKIYETANRYHFLHSLALLGVPFCRWPRTASFHGSFLVLGMVLFCGTCYYHALTGNSELRWLTPCGGTFLIVGWLAMVL</sequence>
<evidence type="ECO:0000256" key="6">
    <source>
        <dbReference type="SAM" id="Phobius"/>
    </source>
</evidence>
<dbReference type="InParanoid" id="A0A067RKL5"/>
<dbReference type="Pfam" id="PF04241">
    <property type="entry name" value="DUF423"/>
    <property type="match status" value="1"/>
</dbReference>
<evidence type="ECO:0000256" key="1">
    <source>
        <dbReference type="ARBA" id="ARBA00004141"/>
    </source>
</evidence>
<evidence type="ECO:0000256" key="5">
    <source>
        <dbReference type="ARBA" id="ARBA00023136"/>
    </source>
</evidence>
<dbReference type="EMBL" id="KK852413">
    <property type="protein sequence ID" value="KDR24416.1"/>
    <property type="molecule type" value="Genomic_DNA"/>
</dbReference>
<dbReference type="PANTHER" id="PTHR43461:SF1">
    <property type="entry name" value="TRANSMEMBRANE PROTEIN 256"/>
    <property type="match status" value="1"/>
</dbReference>
<protein>
    <submittedName>
        <fullName evidence="7">Uncharacterized protein</fullName>
    </submittedName>
</protein>
<keyword evidence="8" id="KW-1185">Reference proteome</keyword>
<keyword evidence="4 6" id="KW-1133">Transmembrane helix</keyword>
<dbReference type="InterPro" id="IPR006696">
    <property type="entry name" value="DUF423"/>
</dbReference>